<reference evidence="1 2" key="1">
    <citation type="submission" date="2019-11" db="EMBL/GenBank/DDBJ databases">
        <authorList>
            <person name="Criscuolo A."/>
        </authorList>
    </citation>
    <scope>NUCLEOTIDE SEQUENCE [LARGE SCALE GENOMIC DNA]</scope>
    <source>
        <strain evidence="1">CIP111667</strain>
    </source>
</reference>
<evidence type="ECO:0000313" key="2">
    <source>
        <dbReference type="Proteomes" id="UP000419743"/>
    </source>
</evidence>
<dbReference type="RefSeq" id="WP_156743749.1">
    <property type="nucleotide sequence ID" value="NZ_CACRYJ010000071.1"/>
</dbReference>
<dbReference type="InterPro" id="IPR014729">
    <property type="entry name" value="Rossmann-like_a/b/a_fold"/>
</dbReference>
<proteinExistence type="predicted"/>
<comment type="caution">
    <text evidence="1">The sequence shown here is derived from an EMBL/GenBank/DDBJ whole genome shotgun (WGS) entry which is preliminary data.</text>
</comment>
<dbReference type="SUPFAM" id="SSF52402">
    <property type="entry name" value="Adenine nucleotide alpha hydrolases-like"/>
    <property type="match status" value="1"/>
</dbReference>
<protein>
    <submittedName>
        <fullName evidence="1">Uncharacterized protein</fullName>
    </submittedName>
</protein>
<dbReference type="Proteomes" id="UP000419743">
    <property type="component" value="Unassembled WGS sequence"/>
</dbReference>
<dbReference type="Gene3D" id="3.40.50.620">
    <property type="entry name" value="HUPs"/>
    <property type="match status" value="1"/>
</dbReference>
<keyword evidence="2" id="KW-1185">Reference proteome</keyword>
<accession>A0A7M4DSN9</accession>
<dbReference type="EMBL" id="CACRYJ010000071">
    <property type="protein sequence ID" value="VZO40483.1"/>
    <property type="molecule type" value="Genomic_DNA"/>
</dbReference>
<dbReference type="AlphaFoldDB" id="A0A7M4DSN9"/>
<name>A0A7M4DSN9_9MICO</name>
<evidence type="ECO:0000313" key="1">
    <source>
        <dbReference type="EMBL" id="VZO40483.1"/>
    </source>
</evidence>
<sequence length="159" mass="17361">MPTFLILTEEALRESDVKNILNLHDDPDATFEVLVPADTERNIVTDFIDHLSLFEMRAAWDALVHRADKQKAEFTADISLGASLERLAAAGATASGSVIADDPLPAVKQAVNNLNAAELIVVTRPHAVEDTFHQDWASRARDELGVPVLHFYAGTDFVG</sequence>
<gene>
    <name evidence="1" type="ORF">HALOF300_05187</name>
</gene>
<organism evidence="1 2">
    <name type="scientific">Occultella aeris</name>
    <dbReference type="NCBI Taxonomy" id="2761496"/>
    <lineage>
        <taxon>Bacteria</taxon>
        <taxon>Bacillati</taxon>
        <taxon>Actinomycetota</taxon>
        <taxon>Actinomycetes</taxon>
        <taxon>Micrococcales</taxon>
        <taxon>Ruaniaceae</taxon>
        <taxon>Occultella</taxon>
    </lineage>
</organism>